<gene>
    <name evidence="4" type="ORF">F4694_003149</name>
</gene>
<dbReference type="EC" id="3.5.3.18" evidence="4"/>
<dbReference type="PANTHER" id="PTHR12737">
    <property type="entry name" value="DIMETHYLARGININE DIMETHYLAMINOHYDROLASE"/>
    <property type="match status" value="1"/>
</dbReference>
<feature type="active site" description="Nucleophile" evidence="3">
    <location>
        <position position="264"/>
    </location>
</feature>
<evidence type="ECO:0000256" key="2">
    <source>
        <dbReference type="ARBA" id="ARBA00022801"/>
    </source>
</evidence>
<comment type="caution">
    <text evidence="4">The sequence shown here is derived from an EMBL/GenBank/DDBJ whole genome shotgun (WGS) entry which is preliminary data.</text>
</comment>
<evidence type="ECO:0000313" key="4">
    <source>
        <dbReference type="EMBL" id="NYE06369.1"/>
    </source>
</evidence>
<dbReference type="GO" id="GO:0016597">
    <property type="term" value="F:amino acid binding"/>
    <property type="evidence" value="ECO:0007669"/>
    <property type="project" value="TreeGrafter"/>
</dbReference>
<dbReference type="GO" id="GO:0000052">
    <property type="term" value="P:citrulline metabolic process"/>
    <property type="evidence" value="ECO:0007669"/>
    <property type="project" value="TreeGrafter"/>
</dbReference>
<evidence type="ECO:0000256" key="1">
    <source>
        <dbReference type="ARBA" id="ARBA00008532"/>
    </source>
</evidence>
<dbReference type="InterPro" id="IPR033199">
    <property type="entry name" value="DDAH-like"/>
</dbReference>
<keyword evidence="2 4" id="KW-0378">Hydrolase</keyword>
<comment type="similarity">
    <text evidence="1">Belongs to the DDAH family.</text>
</comment>
<sequence length="269" mass="29971">MSNMSSSERVNKQKNVMFNNTIVKIPGESYVGGLTTSDLGRPNFELALEQHQAYIEALKKCGTTVKILPSNIEFPDSTFVEDTAVLTPNFAVISNPGAISRNGEIQEMEPILKSFYETIYTIMSPGTLDGGDILQIEDHFYIGISARTNHDGAMQLKTILELEGYKGTIVELDKFFHLKTGIAYLGNQTIVVAGEFINHPEFNQYQKIVVPPEEEYAANCIRVNDYVIIPAGYPVTKQKINTAGFHTIELEMSEFRKQDGGLSCLSLRF</sequence>
<reference evidence="5" key="2">
    <citation type="submission" date="2020-08" db="EMBL/GenBank/DDBJ databases">
        <title>The Agave Microbiome: Exploring the role of microbial communities in plant adaptations to desert environments.</title>
        <authorList>
            <person name="Partida-Martinez L.P."/>
        </authorList>
    </citation>
    <scope>NUCLEOTIDE SEQUENCE [LARGE SCALE GENOMIC DNA]</scope>
    <source>
        <strain evidence="5">AT2.8</strain>
    </source>
</reference>
<dbReference type="SUPFAM" id="SSF55909">
    <property type="entry name" value="Pentein"/>
    <property type="match status" value="1"/>
</dbReference>
<accession>A0A852TEA5</accession>
<dbReference type="Proteomes" id="UP000548423">
    <property type="component" value="Unassembled WGS sequence"/>
</dbReference>
<evidence type="ECO:0000313" key="5">
    <source>
        <dbReference type="Proteomes" id="UP000548423"/>
    </source>
</evidence>
<protein>
    <submittedName>
        <fullName evidence="4">Dimethylargininase</fullName>
        <ecNumber evidence="4">3.5.3.18</ecNumber>
    </submittedName>
</protein>
<feature type="active site" description="Proton donor" evidence="3">
    <location>
        <position position="177"/>
    </location>
</feature>
<reference evidence="5" key="1">
    <citation type="submission" date="2020-07" db="EMBL/GenBank/DDBJ databases">
        <authorList>
            <person name="Partida-Martinez L."/>
            <person name="Huntemann M."/>
            <person name="Clum A."/>
            <person name="Wang J."/>
            <person name="Palaniappan K."/>
            <person name="Ritter S."/>
            <person name="Chen I.-M."/>
            <person name="Stamatis D."/>
            <person name="Reddy T."/>
            <person name="O'Malley R."/>
            <person name="Daum C."/>
            <person name="Shapiro N."/>
            <person name="Ivanova N."/>
            <person name="Kyrpides N."/>
            <person name="Woyke T."/>
        </authorList>
    </citation>
    <scope>NUCLEOTIDE SEQUENCE [LARGE SCALE GENOMIC DNA]</scope>
    <source>
        <strain evidence="5">AT2.8</strain>
    </source>
</reference>
<evidence type="ECO:0000256" key="3">
    <source>
        <dbReference type="PIRSR" id="PIRSR633199-1"/>
    </source>
</evidence>
<dbReference type="PANTHER" id="PTHR12737:SF9">
    <property type="entry name" value="DIMETHYLARGININASE"/>
    <property type="match status" value="1"/>
</dbReference>
<proteinExistence type="inferred from homology"/>
<dbReference type="GO" id="GO:0045429">
    <property type="term" value="P:positive regulation of nitric oxide biosynthetic process"/>
    <property type="evidence" value="ECO:0007669"/>
    <property type="project" value="TreeGrafter"/>
</dbReference>
<dbReference type="Gene3D" id="3.75.10.10">
    <property type="entry name" value="L-arginine/glycine Amidinotransferase, Chain A"/>
    <property type="match status" value="1"/>
</dbReference>
<name>A0A852TEA5_9BACI</name>
<dbReference type="Pfam" id="PF19420">
    <property type="entry name" value="DDAH_eukar"/>
    <property type="match status" value="1"/>
</dbReference>
<dbReference type="AlphaFoldDB" id="A0A852TEA5"/>
<dbReference type="GO" id="GO:0016403">
    <property type="term" value="F:dimethylargininase activity"/>
    <property type="evidence" value="ECO:0007669"/>
    <property type="project" value="UniProtKB-EC"/>
</dbReference>
<dbReference type="EMBL" id="JACCBX010000006">
    <property type="protein sequence ID" value="NYE06369.1"/>
    <property type="molecule type" value="Genomic_DNA"/>
</dbReference>
<organism evidence="4 5">
    <name type="scientific">Neobacillus niacini</name>
    <dbReference type="NCBI Taxonomy" id="86668"/>
    <lineage>
        <taxon>Bacteria</taxon>
        <taxon>Bacillati</taxon>
        <taxon>Bacillota</taxon>
        <taxon>Bacilli</taxon>
        <taxon>Bacillales</taxon>
        <taxon>Bacillaceae</taxon>
        <taxon>Neobacillus</taxon>
    </lineage>
</organism>
<dbReference type="GO" id="GO:0006525">
    <property type="term" value="P:arginine metabolic process"/>
    <property type="evidence" value="ECO:0007669"/>
    <property type="project" value="TreeGrafter"/>
</dbReference>